<feature type="disulfide bond" evidence="10">
    <location>
        <begin position="67"/>
        <end position="84"/>
    </location>
</feature>
<feature type="domain" description="Laminin EGF-like" evidence="11">
    <location>
        <begin position="185"/>
        <end position="230"/>
    </location>
</feature>
<dbReference type="InterPro" id="IPR000034">
    <property type="entry name" value="Laminin_IV"/>
</dbReference>
<dbReference type="Pfam" id="PF24973">
    <property type="entry name" value="EGF_LMN_ATRN"/>
    <property type="match status" value="1"/>
</dbReference>
<organism evidence="13 14">
    <name type="scientific">Ancylostoma caninum</name>
    <name type="common">Dog hookworm</name>
    <dbReference type="NCBI Taxonomy" id="29170"/>
    <lineage>
        <taxon>Eukaryota</taxon>
        <taxon>Metazoa</taxon>
        <taxon>Ecdysozoa</taxon>
        <taxon>Nematoda</taxon>
        <taxon>Chromadorea</taxon>
        <taxon>Rhabditida</taxon>
        <taxon>Rhabditina</taxon>
        <taxon>Rhabditomorpha</taxon>
        <taxon>Strongyloidea</taxon>
        <taxon>Ancylostomatidae</taxon>
        <taxon>Ancylostomatinae</taxon>
        <taxon>Ancylostoma</taxon>
    </lineage>
</organism>
<feature type="domain" description="Laminin EGF-like" evidence="11">
    <location>
        <begin position="65"/>
        <end position="112"/>
    </location>
</feature>
<dbReference type="AlphaFoldDB" id="A0A368FJL3"/>
<dbReference type="SMART" id="SM00180">
    <property type="entry name" value="EGF_Lam"/>
    <property type="match status" value="7"/>
</dbReference>
<name>A0A368FJL3_ANCCA</name>
<evidence type="ECO:0000313" key="14">
    <source>
        <dbReference type="Proteomes" id="UP000252519"/>
    </source>
</evidence>
<dbReference type="InterPro" id="IPR056863">
    <property type="entry name" value="LMN_ATRN_NET-like_EGF"/>
</dbReference>
<keyword evidence="3" id="KW-0272">Extracellular matrix</keyword>
<feature type="disulfide bond" evidence="10">
    <location>
        <begin position="187"/>
        <end position="204"/>
    </location>
</feature>
<keyword evidence="7 10" id="KW-1015">Disulfide bond</keyword>
<dbReference type="SMART" id="SM00281">
    <property type="entry name" value="LamB"/>
    <property type="match status" value="1"/>
</dbReference>
<dbReference type="Gene3D" id="2.170.300.10">
    <property type="entry name" value="Tie2 ligand-binding domain superfamily"/>
    <property type="match status" value="1"/>
</dbReference>
<feature type="disulfide bond" evidence="10">
    <location>
        <begin position="185"/>
        <end position="197"/>
    </location>
</feature>
<feature type="disulfide bond" evidence="10">
    <location>
        <begin position="258"/>
        <end position="267"/>
    </location>
</feature>
<dbReference type="PANTHER" id="PTHR10574:SF406">
    <property type="entry name" value="LAMININ SUBUNIT ALPHA 5"/>
    <property type="match status" value="1"/>
</dbReference>
<feature type="disulfide bond" evidence="10">
    <location>
        <begin position="86"/>
        <end position="95"/>
    </location>
</feature>
<proteinExistence type="predicted"/>
<accession>A0A368FJL3</accession>
<keyword evidence="6" id="KW-0084">Basement membrane</keyword>
<keyword evidence="5" id="KW-0677">Repeat</keyword>
<dbReference type="GO" id="GO:0009888">
    <property type="term" value="P:tissue development"/>
    <property type="evidence" value="ECO:0007669"/>
    <property type="project" value="TreeGrafter"/>
</dbReference>
<dbReference type="FunFam" id="2.10.25.10:FF:000189">
    <property type="entry name" value="Laminin subunit alpha 2"/>
    <property type="match status" value="1"/>
</dbReference>
<evidence type="ECO:0000256" key="3">
    <source>
        <dbReference type="ARBA" id="ARBA00022530"/>
    </source>
</evidence>
<dbReference type="PANTHER" id="PTHR10574">
    <property type="entry name" value="NETRIN/LAMININ-RELATED"/>
    <property type="match status" value="1"/>
</dbReference>
<evidence type="ECO:0000259" key="12">
    <source>
        <dbReference type="PROSITE" id="PS51115"/>
    </source>
</evidence>
<evidence type="ECO:0000256" key="9">
    <source>
        <dbReference type="ARBA" id="ARBA00023292"/>
    </source>
</evidence>
<evidence type="ECO:0000256" key="2">
    <source>
        <dbReference type="ARBA" id="ARBA00022525"/>
    </source>
</evidence>
<dbReference type="SMART" id="SM00181">
    <property type="entry name" value="EGF"/>
    <property type="match status" value="5"/>
</dbReference>
<dbReference type="Pfam" id="PF00053">
    <property type="entry name" value="EGF_laminin"/>
    <property type="match status" value="6"/>
</dbReference>
<keyword evidence="4" id="KW-0732">Signal</keyword>
<dbReference type="PROSITE" id="PS51115">
    <property type="entry name" value="LAMININ_IVA"/>
    <property type="match status" value="1"/>
</dbReference>
<evidence type="ECO:0000256" key="4">
    <source>
        <dbReference type="ARBA" id="ARBA00022729"/>
    </source>
</evidence>
<evidence type="ECO:0000256" key="5">
    <source>
        <dbReference type="ARBA" id="ARBA00022737"/>
    </source>
</evidence>
<comment type="caution">
    <text evidence="10">Lacks conserved residue(s) required for the propagation of feature annotation.</text>
</comment>
<feature type="non-terminal residue" evidence="13">
    <location>
        <position position="1"/>
    </location>
</feature>
<feature type="disulfide bond" evidence="10">
    <location>
        <begin position="39"/>
        <end position="48"/>
    </location>
</feature>
<comment type="caution">
    <text evidence="13">The sequence shown here is derived from an EMBL/GenBank/DDBJ whole genome shotgun (WGS) entry which is preliminary data.</text>
</comment>
<sequence>LCKENHWGSALEHTCKPCGCHHVGADSPQCSNVDGECSCKENYIGKQCDRCMDGHGDIENGCPPCECDVVGSIGDQCDAVSGQCTCKQGVFGKRCDQCRPSYFNFTDAGCQFCHCNIYGSIEDGKVCAENTAGPVDECQACPAPGQVCDPITGECVCPPNTVGEMCENCTENAWDYHPLQGCKLCECSEVGSSNGKCDFRTGQCKCRNEFVGLRCDHCSHGFYGFPDCKACDCEPAGTDPLQCRDGLCLCNEDGECPCKKNVIGEKCDQCREGTFSLEASNRLGCTECFCFNRFTVSEFIKDRKRDAPGLRIWVKGLRATFIGLFQIWNEDNRRGIEGVRPDNQYFRYFPQVVLVGNNRIELEHIPMAIAEDGKYKVRLHESEWRSRQSPELPVTRKQMMIALQNLQGIYIRGTYNYPARGDAITMSEISLDVAVPESSGASGPVAIGVEQCLDCQQGFAGASCQNPAQGYCRKKHRDYLNLPDDMSLVGWSEPCACNGHSVTCHPETCVCMDCEHNTLGDHCDQCKSGYIGDARQGGANACTKCACPLVENSFSDTCVAVDYGRGYVCNACKPGYTGQYCERSVLQSLT</sequence>
<gene>
    <name evidence="13" type="ORF">ANCCAN_21965</name>
</gene>
<dbReference type="InterPro" id="IPR000742">
    <property type="entry name" value="EGF"/>
</dbReference>
<feature type="domain" description="Laminin EGF-like" evidence="11">
    <location>
        <begin position="18"/>
        <end position="64"/>
    </location>
</feature>
<dbReference type="Gene3D" id="2.10.25.10">
    <property type="entry name" value="Laminin"/>
    <property type="match status" value="5"/>
</dbReference>
<feature type="disulfide bond" evidence="10">
    <location>
        <begin position="18"/>
        <end position="30"/>
    </location>
</feature>
<keyword evidence="2" id="KW-0964">Secreted</keyword>
<dbReference type="Pfam" id="PF00052">
    <property type="entry name" value="Laminin_B"/>
    <property type="match status" value="1"/>
</dbReference>
<dbReference type="SUPFAM" id="SSF57196">
    <property type="entry name" value="EGF/Laminin"/>
    <property type="match status" value="5"/>
</dbReference>
<dbReference type="EMBL" id="JOJR01001133">
    <property type="protein sequence ID" value="RCN32242.1"/>
    <property type="molecule type" value="Genomic_DNA"/>
</dbReference>
<dbReference type="FunFam" id="2.10.25.10:FF:000074">
    <property type="entry name" value="Laminin subunit alpha"/>
    <property type="match status" value="1"/>
</dbReference>
<evidence type="ECO:0000313" key="13">
    <source>
        <dbReference type="EMBL" id="RCN32242.1"/>
    </source>
</evidence>
<feature type="domain" description="Laminin IV type A" evidence="12">
    <location>
        <begin position="242"/>
        <end position="451"/>
    </location>
</feature>
<feature type="disulfide bond" evidence="10">
    <location>
        <begin position="20"/>
        <end position="37"/>
    </location>
</feature>
<dbReference type="PRINTS" id="PR00011">
    <property type="entry name" value="EGFLAMININ"/>
</dbReference>
<feature type="disulfide bond" evidence="10">
    <location>
        <begin position="65"/>
        <end position="77"/>
    </location>
</feature>
<reference evidence="13 14" key="1">
    <citation type="submission" date="2014-10" db="EMBL/GenBank/DDBJ databases">
        <title>Draft genome of the hookworm Ancylostoma caninum.</title>
        <authorList>
            <person name="Mitreva M."/>
        </authorList>
    </citation>
    <scope>NUCLEOTIDE SEQUENCE [LARGE SCALE GENOMIC DNA]</scope>
    <source>
        <strain evidence="13 14">Baltimore</strain>
    </source>
</reference>
<dbReference type="OrthoDB" id="5847126at2759"/>
<keyword evidence="8" id="KW-0325">Glycoprotein</keyword>
<dbReference type="InterPro" id="IPR002049">
    <property type="entry name" value="LE_dom"/>
</dbReference>
<feature type="domain" description="Laminin EGF-like" evidence="11">
    <location>
        <begin position="495"/>
        <end position="544"/>
    </location>
</feature>
<evidence type="ECO:0000256" key="7">
    <source>
        <dbReference type="ARBA" id="ARBA00023157"/>
    </source>
</evidence>
<dbReference type="CDD" id="cd00055">
    <property type="entry name" value="EGF_Lam"/>
    <property type="match status" value="6"/>
</dbReference>
<dbReference type="PROSITE" id="PS00022">
    <property type="entry name" value="EGF_1"/>
    <property type="match status" value="1"/>
</dbReference>
<dbReference type="FunFam" id="2.10.25.10:FF:000209">
    <property type="entry name" value="Laminin subunit alpha 5"/>
    <property type="match status" value="1"/>
</dbReference>
<feature type="disulfide bond" evidence="10">
    <location>
        <begin position="514"/>
        <end position="523"/>
    </location>
</feature>
<comment type="subcellular location">
    <subcellularLocation>
        <location evidence="1">Secreted</location>
        <location evidence="1">Extracellular space</location>
        <location evidence="1">Extracellular matrix</location>
        <location evidence="1">Basement membrane</location>
    </subcellularLocation>
</comment>
<dbReference type="GO" id="GO:0009887">
    <property type="term" value="P:animal organ morphogenesis"/>
    <property type="evidence" value="ECO:0007669"/>
    <property type="project" value="TreeGrafter"/>
</dbReference>
<dbReference type="Proteomes" id="UP000252519">
    <property type="component" value="Unassembled WGS sequence"/>
</dbReference>
<dbReference type="FunFam" id="2.10.25.10:FF:000512">
    <property type="entry name" value="Laminin subunit alpha 1"/>
    <property type="match status" value="1"/>
</dbReference>
<evidence type="ECO:0000256" key="1">
    <source>
        <dbReference type="ARBA" id="ARBA00004302"/>
    </source>
</evidence>
<dbReference type="FunFam" id="2.10.25.10:FF:000580">
    <property type="entry name" value="Wing blister, isoform B"/>
    <property type="match status" value="1"/>
</dbReference>
<protein>
    <submittedName>
        <fullName evidence="13">Laminin EGF-like protein</fullName>
    </submittedName>
</protein>
<keyword evidence="14" id="KW-1185">Reference proteome</keyword>
<keyword evidence="9 10" id="KW-0424">Laminin EGF-like domain</keyword>
<feature type="disulfide bond" evidence="10">
    <location>
        <begin position="206"/>
        <end position="215"/>
    </location>
</feature>
<evidence type="ECO:0000259" key="11">
    <source>
        <dbReference type="PROSITE" id="PS50027"/>
    </source>
</evidence>
<dbReference type="InterPro" id="IPR050440">
    <property type="entry name" value="Laminin/Netrin_ECM"/>
</dbReference>
<dbReference type="STRING" id="29170.A0A368FJL3"/>
<evidence type="ECO:0000256" key="10">
    <source>
        <dbReference type="PROSITE-ProRule" id="PRU00460"/>
    </source>
</evidence>
<evidence type="ECO:0000256" key="6">
    <source>
        <dbReference type="ARBA" id="ARBA00022869"/>
    </source>
</evidence>
<dbReference type="PROSITE" id="PS01248">
    <property type="entry name" value="EGF_LAM_1"/>
    <property type="match status" value="4"/>
</dbReference>
<feature type="domain" description="Laminin EGF-like" evidence="11">
    <location>
        <begin position="231"/>
        <end position="287"/>
    </location>
</feature>
<evidence type="ECO:0000256" key="8">
    <source>
        <dbReference type="ARBA" id="ARBA00023180"/>
    </source>
</evidence>
<dbReference type="GO" id="GO:0005604">
    <property type="term" value="C:basement membrane"/>
    <property type="evidence" value="ECO:0007669"/>
    <property type="project" value="UniProtKB-SubCell"/>
</dbReference>
<dbReference type="PROSITE" id="PS50027">
    <property type="entry name" value="EGF_LAM_2"/>
    <property type="match status" value="5"/>
</dbReference>